<dbReference type="OrthoDB" id="1274006at2"/>
<feature type="chain" id="PRO_5011712936" description="Secreted protein" evidence="1">
    <location>
        <begin position="19"/>
        <end position="250"/>
    </location>
</feature>
<gene>
    <name evidence="2" type="ORF">SAMN04487935_1139</name>
</gene>
<dbReference type="RefSeq" id="WP_091392684.1">
    <property type="nucleotide sequence ID" value="NZ_BKAI01000003.1"/>
</dbReference>
<dbReference type="STRING" id="1128970.SAMN04487935_1139"/>
<organism evidence="2 3">
    <name type="scientific">Flavobacterium noncentrifugens</name>
    <dbReference type="NCBI Taxonomy" id="1128970"/>
    <lineage>
        <taxon>Bacteria</taxon>
        <taxon>Pseudomonadati</taxon>
        <taxon>Bacteroidota</taxon>
        <taxon>Flavobacteriia</taxon>
        <taxon>Flavobacteriales</taxon>
        <taxon>Flavobacteriaceae</taxon>
        <taxon>Flavobacterium</taxon>
    </lineage>
</organism>
<proteinExistence type="predicted"/>
<keyword evidence="3" id="KW-1185">Reference proteome</keyword>
<evidence type="ECO:0000313" key="2">
    <source>
        <dbReference type="EMBL" id="SDJ59701.1"/>
    </source>
</evidence>
<dbReference type="AlphaFoldDB" id="A0A1G8V0U8"/>
<protein>
    <recommendedName>
        <fullName evidence="4">Secreted protein</fullName>
    </recommendedName>
</protein>
<reference evidence="2 3" key="1">
    <citation type="submission" date="2016-10" db="EMBL/GenBank/DDBJ databases">
        <authorList>
            <person name="de Groot N.N."/>
        </authorList>
    </citation>
    <scope>NUCLEOTIDE SEQUENCE [LARGE SCALE GENOMIC DNA]</scope>
    <source>
        <strain evidence="2 3">CGMCC 1.10076</strain>
    </source>
</reference>
<evidence type="ECO:0000313" key="3">
    <source>
        <dbReference type="Proteomes" id="UP000199580"/>
    </source>
</evidence>
<evidence type="ECO:0008006" key="4">
    <source>
        <dbReference type="Google" id="ProtNLM"/>
    </source>
</evidence>
<dbReference type="EMBL" id="FNEZ01000002">
    <property type="protein sequence ID" value="SDJ59701.1"/>
    <property type="molecule type" value="Genomic_DNA"/>
</dbReference>
<feature type="signal peptide" evidence="1">
    <location>
        <begin position="1"/>
        <end position="18"/>
    </location>
</feature>
<sequence length="250" mass="28206">MKKALALLLFLTGSIAFAQSVNDYKYVIVPAQFAFLKKPNQYNMNVLTKSMLEKYGFVVFYDNENLPAEVSDYNCNKLYADVVSNGGFLKTKIQVQLKDCKGNVLFATDEGQNKEKDYQLSYNMALRDASKSFDELQYKYNGSGISVERSTIKTTNDGTTVKKEVVPARSEVAANASAKETLFAQPISNGYQLIDNTPKTVMKIYNTSTKDTYIAEKGELRGMLKNDNGNWIFEYYVDGKPMSEMLNIKF</sequence>
<name>A0A1G8V0U8_9FLAO</name>
<keyword evidence="1" id="KW-0732">Signal</keyword>
<accession>A0A1G8V0U8</accession>
<evidence type="ECO:0000256" key="1">
    <source>
        <dbReference type="SAM" id="SignalP"/>
    </source>
</evidence>
<dbReference type="Proteomes" id="UP000199580">
    <property type="component" value="Unassembled WGS sequence"/>
</dbReference>